<protein>
    <submittedName>
        <fullName evidence="5">Helix-turn-helix domain-containing protein</fullName>
    </submittedName>
</protein>
<dbReference type="InterPro" id="IPR018062">
    <property type="entry name" value="HTH_AraC-typ_CS"/>
</dbReference>
<comment type="caution">
    <text evidence="5">The sequence shown here is derived from an EMBL/GenBank/DDBJ whole genome shotgun (WGS) entry which is preliminary data.</text>
</comment>
<dbReference type="GO" id="GO:0003700">
    <property type="term" value="F:DNA-binding transcription factor activity"/>
    <property type="evidence" value="ECO:0007669"/>
    <property type="project" value="InterPro"/>
</dbReference>
<dbReference type="Gene3D" id="1.10.10.60">
    <property type="entry name" value="Homeodomain-like"/>
    <property type="match status" value="1"/>
</dbReference>
<keyword evidence="2" id="KW-0238">DNA-binding</keyword>
<dbReference type="RefSeq" id="WP_266130311.1">
    <property type="nucleotide sequence ID" value="NZ_JAPKMY010000004.1"/>
</dbReference>
<dbReference type="InterPro" id="IPR018060">
    <property type="entry name" value="HTH_AraC"/>
</dbReference>
<dbReference type="PROSITE" id="PS00041">
    <property type="entry name" value="HTH_ARAC_FAMILY_1"/>
    <property type="match status" value="1"/>
</dbReference>
<keyword evidence="6" id="KW-1185">Reference proteome</keyword>
<keyword evidence="3" id="KW-0804">Transcription</keyword>
<organism evidence="5 6">
    <name type="scientific">Acinetobacter nematophilus</name>
    <dbReference type="NCBI Taxonomy" id="2994642"/>
    <lineage>
        <taxon>Bacteria</taxon>
        <taxon>Pseudomonadati</taxon>
        <taxon>Pseudomonadota</taxon>
        <taxon>Gammaproteobacteria</taxon>
        <taxon>Moraxellales</taxon>
        <taxon>Moraxellaceae</taxon>
        <taxon>Acinetobacter</taxon>
    </lineage>
</organism>
<dbReference type="PANTHER" id="PTHR47894">
    <property type="entry name" value="HTH-TYPE TRANSCRIPTIONAL REGULATOR GADX"/>
    <property type="match status" value="1"/>
</dbReference>
<proteinExistence type="predicted"/>
<keyword evidence="1" id="KW-0805">Transcription regulation</keyword>
<name>A0A9X3IHQ9_9GAMM</name>
<feature type="domain" description="HTH araC/xylS-type" evidence="4">
    <location>
        <begin position="242"/>
        <end position="344"/>
    </location>
</feature>
<reference evidence="5" key="1">
    <citation type="submission" date="2022-11" db="EMBL/GenBank/DDBJ databases">
        <title>Biodiversity and phylogenetic relationships of bacteria.</title>
        <authorList>
            <person name="Machado R.A.R."/>
            <person name="Bhat A."/>
            <person name="Loulou A."/>
            <person name="Kallel S."/>
        </authorList>
    </citation>
    <scope>NUCLEOTIDE SEQUENCE</scope>
    <source>
        <strain evidence="5">A-IN1</strain>
    </source>
</reference>
<dbReference type="SMART" id="SM00342">
    <property type="entry name" value="HTH_ARAC"/>
    <property type="match status" value="1"/>
</dbReference>
<dbReference type="Pfam" id="PF12625">
    <property type="entry name" value="Arabinose_bd"/>
    <property type="match status" value="1"/>
</dbReference>
<dbReference type="InterPro" id="IPR009057">
    <property type="entry name" value="Homeodomain-like_sf"/>
</dbReference>
<dbReference type="Pfam" id="PF12833">
    <property type="entry name" value="HTH_18"/>
    <property type="match status" value="1"/>
</dbReference>
<dbReference type="AlphaFoldDB" id="A0A9X3IHQ9"/>
<dbReference type="EMBL" id="JAPKMY010000004">
    <property type="protein sequence ID" value="MCX5468085.1"/>
    <property type="molecule type" value="Genomic_DNA"/>
</dbReference>
<dbReference type="Proteomes" id="UP001146019">
    <property type="component" value="Unassembled WGS sequence"/>
</dbReference>
<evidence type="ECO:0000313" key="6">
    <source>
        <dbReference type="Proteomes" id="UP001146019"/>
    </source>
</evidence>
<dbReference type="GO" id="GO:0005829">
    <property type="term" value="C:cytosol"/>
    <property type="evidence" value="ECO:0007669"/>
    <property type="project" value="TreeGrafter"/>
</dbReference>
<dbReference type="SUPFAM" id="SSF46689">
    <property type="entry name" value="Homeodomain-like"/>
    <property type="match status" value="1"/>
</dbReference>
<evidence type="ECO:0000259" key="4">
    <source>
        <dbReference type="PROSITE" id="PS01124"/>
    </source>
</evidence>
<evidence type="ECO:0000256" key="3">
    <source>
        <dbReference type="ARBA" id="ARBA00023163"/>
    </source>
</evidence>
<evidence type="ECO:0000313" key="5">
    <source>
        <dbReference type="EMBL" id="MCX5468085.1"/>
    </source>
</evidence>
<sequence length="346" mass="39195">MNTRPTVNGSIAGMFRDYMAVNHLDNSLSAAYISNWNAESRVGILELGMCLKLIQEKHPESGLGIKISHYFQPIYSGLLGYLILPCQTLNDAVVQFKKFYALMWDGFSIDITEEVDSINISWSVPWLDKISNNQDVMEVVRIGYELGISCFIKMLQQLTNEHDLITPISINLPGIQPSNTLIYTTSFNCPVFFDCKDGAVRFKKASLSVPINLNNTFFVELLDRQAAAYLESINIEKNPRSNEFLLTFQKVLGKGIEVGHPTLDYVAKQMSISKSTLKNRLFAQGLNFQILLDKVRLELAKMYLEDQHLSLTEISSLLAFSEQSAFNRFFKRVTGLSPLKYRATFI</sequence>
<dbReference type="InterPro" id="IPR032687">
    <property type="entry name" value="AraC-type_N"/>
</dbReference>
<dbReference type="GO" id="GO:0000976">
    <property type="term" value="F:transcription cis-regulatory region binding"/>
    <property type="evidence" value="ECO:0007669"/>
    <property type="project" value="TreeGrafter"/>
</dbReference>
<evidence type="ECO:0000256" key="2">
    <source>
        <dbReference type="ARBA" id="ARBA00023125"/>
    </source>
</evidence>
<evidence type="ECO:0000256" key="1">
    <source>
        <dbReference type="ARBA" id="ARBA00023015"/>
    </source>
</evidence>
<gene>
    <name evidence="5" type="ORF">OSH00_10035</name>
</gene>
<dbReference type="PROSITE" id="PS01124">
    <property type="entry name" value="HTH_ARAC_FAMILY_2"/>
    <property type="match status" value="1"/>
</dbReference>
<dbReference type="PANTHER" id="PTHR47894:SF1">
    <property type="entry name" value="HTH-TYPE TRANSCRIPTIONAL REGULATOR VQSM"/>
    <property type="match status" value="1"/>
</dbReference>
<accession>A0A9X3IHQ9</accession>